<dbReference type="RefSeq" id="XP_011501690.1">
    <property type="nucleotide sequence ID" value="XM_011503388.1"/>
</dbReference>
<dbReference type="AlphaFoldDB" id="A0AAJ7DZ35"/>
<keyword evidence="1" id="KW-0732">Signal</keyword>
<proteinExistence type="predicted"/>
<feature type="chain" id="PRO_5042491180" evidence="1">
    <location>
        <begin position="26"/>
        <end position="828"/>
    </location>
</feature>
<gene>
    <name evidence="3" type="primary">LOC105365272</name>
</gene>
<feature type="signal peptide" evidence="1">
    <location>
        <begin position="1"/>
        <end position="25"/>
    </location>
</feature>
<organism evidence="2 3">
    <name type="scientific">Ceratosolen solmsi marchali</name>
    <dbReference type="NCBI Taxonomy" id="326594"/>
    <lineage>
        <taxon>Eukaryota</taxon>
        <taxon>Metazoa</taxon>
        <taxon>Ecdysozoa</taxon>
        <taxon>Arthropoda</taxon>
        <taxon>Hexapoda</taxon>
        <taxon>Insecta</taxon>
        <taxon>Pterygota</taxon>
        <taxon>Neoptera</taxon>
        <taxon>Endopterygota</taxon>
        <taxon>Hymenoptera</taxon>
        <taxon>Apocrita</taxon>
        <taxon>Proctotrupomorpha</taxon>
        <taxon>Chalcidoidea</taxon>
        <taxon>Agaonidae</taxon>
        <taxon>Agaoninae</taxon>
        <taxon>Ceratosolen</taxon>
    </lineage>
</organism>
<accession>A0AAJ7DZ35</accession>
<evidence type="ECO:0000256" key="1">
    <source>
        <dbReference type="SAM" id="SignalP"/>
    </source>
</evidence>
<name>A0AAJ7DZ35_9HYME</name>
<reference evidence="3" key="1">
    <citation type="submission" date="2025-08" db="UniProtKB">
        <authorList>
            <consortium name="RefSeq"/>
        </authorList>
    </citation>
    <scope>IDENTIFICATION</scope>
</reference>
<keyword evidence="2" id="KW-1185">Reference proteome</keyword>
<dbReference type="GeneID" id="105365272"/>
<dbReference type="Proteomes" id="UP000695007">
    <property type="component" value="Unplaced"/>
</dbReference>
<sequence length="828" mass="92312">MKKVTSNLVLLPISLLICIFVGIKCQENAMKNLSPSLIECYDGDTYKKWNLLPHNIDTLVAILRKIEDFPGLNMDLRILLSTLLHRFRQDGIVKNPKVKAQVGVMPYAPLGQQFFRHAQTLRVIPGSAVNFPNDSISALERCTLHSMLSSSIDIFERGDESRVCKFSNYGYQRYSRSTSQHKGVKSDVETLSPEQLEILSKTEGGVDPNFLYPPLPPNHPNSARLTNLPPRSRCPIENGIVRTPYGTISAGLVLAGIAAGLEPQMIRVNDLIKQRDDPQVLNSLSEVNLDNKFFGTLAGDLAEVALIQGPQQSDHFNLGVDGNWNSTTQPRYYFLNANENLQMTAAELRGGIDGLVLASQVPIHYSRFGNLKLSQIFDMYYSNKGFFDPNNRACDRRTHLPNVAPINTLTSQTYSAAVILSTEIAKATFFLKSIEKFSTQAVKDFSTFITTMNNDMICNNTHGALGMIDEPAVDLTIILDTTWPFDVIQQILGQLLENLDISKYNSNFTIINAHDGTSISNSSNSILDFHIFNSSNYETYAKGFDLPRAFERLRSLQIKKLNDEQRLGWAGGKSDVVLIIPYQSSISQSDKEFCYEALKIMREEVPDSVILFLTYGPKDRWSDLVLNPDTDVISISVSEIADSYSSIDALPSRIKQVPRRLINSQCGANYEQIGTSRPMINVIGSRGIAYYRIHPNYFSSDDTENLPKVKIQGLNGASLKICVSRELQNTKENVPTTTSTSCTTITSNTYTLSMTCEGASYLHQCKPYYISISSNSTNTGPYTCTDTKICRYPDSIKYTVSYENLQCKSGASSLSIIPVLILSLIYFL</sequence>
<evidence type="ECO:0000313" key="2">
    <source>
        <dbReference type="Proteomes" id="UP000695007"/>
    </source>
</evidence>
<dbReference type="KEGG" id="csol:105365272"/>
<evidence type="ECO:0000313" key="3">
    <source>
        <dbReference type="RefSeq" id="XP_011501690.1"/>
    </source>
</evidence>
<protein>
    <submittedName>
        <fullName evidence="3">Uncharacterized protein LOC105365272</fullName>
    </submittedName>
</protein>